<dbReference type="InterPro" id="IPR036259">
    <property type="entry name" value="MFS_trans_sf"/>
</dbReference>
<keyword evidence="3 6" id="KW-0812">Transmembrane</keyword>
<feature type="transmembrane region" description="Helical" evidence="6">
    <location>
        <begin position="83"/>
        <end position="102"/>
    </location>
</feature>
<evidence type="ECO:0000259" key="7">
    <source>
        <dbReference type="PROSITE" id="PS50850"/>
    </source>
</evidence>
<dbReference type="InterPro" id="IPR020846">
    <property type="entry name" value="MFS_dom"/>
</dbReference>
<evidence type="ECO:0000256" key="5">
    <source>
        <dbReference type="ARBA" id="ARBA00023136"/>
    </source>
</evidence>
<evidence type="ECO:0000313" key="8">
    <source>
        <dbReference type="EMBL" id="SFW73072.1"/>
    </source>
</evidence>
<dbReference type="GO" id="GO:0022857">
    <property type="term" value="F:transmembrane transporter activity"/>
    <property type="evidence" value="ECO:0007669"/>
    <property type="project" value="InterPro"/>
</dbReference>
<dbReference type="Gene3D" id="1.20.1250.20">
    <property type="entry name" value="MFS general substrate transporter like domains"/>
    <property type="match status" value="1"/>
</dbReference>
<dbReference type="AlphaFoldDB" id="A0A1K1RLP6"/>
<dbReference type="STRING" id="546364.SAMN04489730_3553"/>
<dbReference type="EMBL" id="FPJG01000006">
    <property type="protein sequence ID" value="SFW73072.1"/>
    <property type="molecule type" value="Genomic_DNA"/>
</dbReference>
<evidence type="ECO:0000256" key="6">
    <source>
        <dbReference type="SAM" id="Phobius"/>
    </source>
</evidence>
<dbReference type="PANTHER" id="PTHR23513:SF6">
    <property type="entry name" value="MAJOR FACILITATOR SUPERFAMILY ASSOCIATED DOMAIN-CONTAINING PROTEIN"/>
    <property type="match status" value="1"/>
</dbReference>
<keyword evidence="4 6" id="KW-1133">Transmembrane helix</keyword>
<dbReference type="PROSITE" id="PS50850">
    <property type="entry name" value="MFS"/>
    <property type="match status" value="1"/>
</dbReference>
<evidence type="ECO:0000256" key="1">
    <source>
        <dbReference type="ARBA" id="ARBA00004651"/>
    </source>
</evidence>
<dbReference type="InterPro" id="IPR011701">
    <property type="entry name" value="MFS"/>
</dbReference>
<evidence type="ECO:0000256" key="3">
    <source>
        <dbReference type="ARBA" id="ARBA00022692"/>
    </source>
</evidence>
<sequence length="176" mass="17548">MANLTLTMGTTMLVLLIVKVLHGPAAIYGVVLLAGAAGGLLGSLAGGRVREHLRPAPGLGLSIGLIAAGLLLAGFAWSIPVVAVAYAAGAFGIMLWNVQAVVIRQRLIPRELMGLATSSYRLIGWGAGPIGAALGGLLGSVLGVRAPLIIGGAVLALSLLLVPRLAVLEPSGPASA</sequence>
<dbReference type="Pfam" id="PF07690">
    <property type="entry name" value="MFS_1"/>
    <property type="match status" value="1"/>
</dbReference>
<evidence type="ECO:0000256" key="4">
    <source>
        <dbReference type="ARBA" id="ARBA00022989"/>
    </source>
</evidence>
<organism evidence="8 9">
    <name type="scientific">Amycolatopsis australiensis</name>
    <dbReference type="NCBI Taxonomy" id="546364"/>
    <lineage>
        <taxon>Bacteria</taxon>
        <taxon>Bacillati</taxon>
        <taxon>Actinomycetota</taxon>
        <taxon>Actinomycetes</taxon>
        <taxon>Pseudonocardiales</taxon>
        <taxon>Pseudonocardiaceae</taxon>
        <taxon>Amycolatopsis</taxon>
    </lineage>
</organism>
<keyword evidence="9" id="KW-1185">Reference proteome</keyword>
<feature type="transmembrane region" description="Helical" evidence="6">
    <location>
        <begin position="58"/>
        <end position="77"/>
    </location>
</feature>
<reference evidence="9" key="1">
    <citation type="submission" date="2016-11" db="EMBL/GenBank/DDBJ databases">
        <authorList>
            <person name="Varghese N."/>
            <person name="Submissions S."/>
        </authorList>
    </citation>
    <scope>NUCLEOTIDE SEQUENCE [LARGE SCALE GENOMIC DNA]</scope>
    <source>
        <strain evidence="9">DSM 44671</strain>
    </source>
</reference>
<gene>
    <name evidence="8" type="ORF">SAMN04489730_3553</name>
</gene>
<feature type="domain" description="Major facilitator superfamily (MFS) profile" evidence="7">
    <location>
        <begin position="1"/>
        <end position="176"/>
    </location>
</feature>
<protein>
    <recommendedName>
        <fullName evidence="7">Major facilitator superfamily (MFS) profile domain-containing protein</fullName>
    </recommendedName>
</protein>
<feature type="transmembrane region" description="Helical" evidence="6">
    <location>
        <begin position="122"/>
        <end position="142"/>
    </location>
</feature>
<evidence type="ECO:0000313" key="9">
    <source>
        <dbReference type="Proteomes" id="UP000182740"/>
    </source>
</evidence>
<name>A0A1K1RLP6_9PSEU</name>
<dbReference type="Proteomes" id="UP000182740">
    <property type="component" value="Unassembled WGS sequence"/>
</dbReference>
<proteinExistence type="predicted"/>
<accession>A0A1K1RLP6</accession>
<evidence type="ECO:0000256" key="2">
    <source>
        <dbReference type="ARBA" id="ARBA00022475"/>
    </source>
</evidence>
<dbReference type="PANTHER" id="PTHR23513">
    <property type="entry name" value="INTEGRAL MEMBRANE EFFLUX PROTEIN-RELATED"/>
    <property type="match status" value="1"/>
</dbReference>
<dbReference type="SUPFAM" id="SSF103473">
    <property type="entry name" value="MFS general substrate transporter"/>
    <property type="match status" value="1"/>
</dbReference>
<feature type="transmembrane region" description="Helical" evidence="6">
    <location>
        <begin position="25"/>
        <end position="46"/>
    </location>
</feature>
<keyword evidence="5 6" id="KW-0472">Membrane</keyword>
<comment type="subcellular location">
    <subcellularLocation>
        <location evidence="1">Cell membrane</location>
        <topology evidence="1">Multi-pass membrane protein</topology>
    </subcellularLocation>
</comment>
<dbReference type="GO" id="GO:0005886">
    <property type="term" value="C:plasma membrane"/>
    <property type="evidence" value="ECO:0007669"/>
    <property type="project" value="UniProtKB-SubCell"/>
</dbReference>
<keyword evidence="2" id="KW-1003">Cell membrane</keyword>
<feature type="transmembrane region" description="Helical" evidence="6">
    <location>
        <begin position="148"/>
        <end position="167"/>
    </location>
</feature>